<proteinExistence type="inferred from homology"/>
<organism evidence="8 9">
    <name type="scientific">Paludisphaera mucosa</name>
    <dbReference type="NCBI Taxonomy" id="3030827"/>
    <lineage>
        <taxon>Bacteria</taxon>
        <taxon>Pseudomonadati</taxon>
        <taxon>Planctomycetota</taxon>
        <taxon>Planctomycetia</taxon>
        <taxon>Isosphaerales</taxon>
        <taxon>Isosphaeraceae</taxon>
        <taxon>Paludisphaera</taxon>
    </lineage>
</organism>
<evidence type="ECO:0000256" key="5">
    <source>
        <dbReference type="ARBA" id="ARBA00023136"/>
    </source>
</evidence>
<dbReference type="Gene3D" id="1.20.1260.100">
    <property type="entry name" value="TspO/MBR protein"/>
    <property type="match status" value="1"/>
</dbReference>
<dbReference type="RefSeq" id="WP_277859748.1">
    <property type="nucleotide sequence ID" value="NZ_JARRAG010000001.1"/>
</dbReference>
<comment type="caution">
    <text evidence="8">The sequence shown here is derived from an EMBL/GenBank/DDBJ whole genome shotgun (WGS) entry which is preliminary data.</text>
</comment>
<feature type="transmembrane region" description="Helical" evidence="6">
    <location>
        <begin position="112"/>
        <end position="133"/>
    </location>
</feature>
<evidence type="ECO:0000256" key="7">
    <source>
        <dbReference type="SAM" id="SignalP"/>
    </source>
</evidence>
<name>A0ABT6F725_9BACT</name>
<dbReference type="PANTHER" id="PTHR10057:SF0">
    <property type="entry name" value="TRANSLOCATOR PROTEIN"/>
    <property type="match status" value="1"/>
</dbReference>
<evidence type="ECO:0000256" key="3">
    <source>
        <dbReference type="ARBA" id="ARBA00022692"/>
    </source>
</evidence>
<dbReference type="InterPro" id="IPR038330">
    <property type="entry name" value="TspO/MBR-related_sf"/>
</dbReference>
<evidence type="ECO:0000256" key="1">
    <source>
        <dbReference type="ARBA" id="ARBA00004141"/>
    </source>
</evidence>
<feature type="signal peptide" evidence="7">
    <location>
        <begin position="1"/>
        <end position="24"/>
    </location>
</feature>
<dbReference type="InterPro" id="IPR004307">
    <property type="entry name" value="TspO_MBR"/>
</dbReference>
<keyword evidence="4 6" id="KW-1133">Transmembrane helix</keyword>
<protein>
    <submittedName>
        <fullName evidence="8">Tryptophan-rich sensory protein</fullName>
    </submittedName>
</protein>
<dbReference type="PANTHER" id="PTHR10057">
    <property type="entry name" value="PERIPHERAL-TYPE BENZODIAZEPINE RECEPTOR"/>
    <property type="match status" value="1"/>
</dbReference>
<dbReference type="Proteomes" id="UP001216907">
    <property type="component" value="Unassembled WGS sequence"/>
</dbReference>
<keyword evidence="5 6" id="KW-0472">Membrane</keyword>
<dbReference type="Pfam" id="PF03073">
    <property type="entry name" value="TspO_MBR"/>
    <property type="match status" value="1"/>
</dbReference>
<feature type="transmembrane region" description="Helical" evidence="6">
    <location>
        <begin position="53"/>
        <end position="74"/>
    </location>
</feature>
<feature type="transmembrane region" description="Helical" evidence="6">
    <location>
        <begin position="140"/>
        <end position="163"/>
    </location>
</feature>
<keyword evidence="9" id="KW-1185">Reference proteome</keyword>
<feature type="transmembrane region" description="Helical" evidence="6">
    <location>
        <begin position="86"/>
        <end position="106"/>
    </location>
</feature>
<evidence type="ECO:0000313" key="8">
    <source>
        <dbReference type="EMBL" id="MDG3003397.1"/>
    </source>
</evidence>
<accession>A0ABT6F725</accession>
<gene>
    <name evidence="8" type="ORF">PZE19_06440</name>
</gene>
<dbReference type="EMBL" id="JARRAG010000001">
    <property type="protein sequence ID" value="MDG3003397.1"/>
    <property type="molecule type" value="Genomic_DNA"/>
</dbReference>
<evidence type="ECO:0000256" key="4">
    <source>
        <dbReference type="ARBA" id="ARBA00022989"/>
    </source>
</evidence>
<reference evidence="8 9" key="1">
    <citation type="submission" date="2023-03" db="EMBL/GenBank/DDBJ databases">
        <title>Paludisphaera mucosa sp. nov. a novel planctomycete from northern fen.</title>
        <authorList>
            <person name="Ivanova A."/>
        </authorList>
    </citation>
    <scope>NUCLEOTIDE SEQUENCE [LARGE SCALE GENOMIC DNA]</scope>
    <source>
        <strain evidence="8 9">Pla2</strain>
    </source>
</reference>
<keyword evidence="3 6" id="KW-0812">Transmembrane</keyword>
<evidence type="ECO:0000313" key="9">
    <source>
        <dbReference type="Proteomes" id="UP001216907"/>
    </source>
</evidence>
<comment type="similarity">
    <text evidence="2">Belongs to the TspO/BZRP family.</text>
</comment>
<dbReference type="PIRSF" id="PIRSF005859">
    <property type="entry name" value="PBR"/>
    <property type="match status" value="1"/>
</dbReference>
<dbReference type="CDD" id="cd15904">
    <property type="entry name" value="TSPO_MBR"/>
    <property type="match status" value="1"/>
</dbReference>
<comment type="subcellular location">
    <subcellularLocation>
        <location evidence="1">Membrane</location>
        <topology evidence="1">Multi-pass membrane protein</topology>
    </subcellularLocation>
</comment>
<evidence type="ECO:0000256" key="2">
    <source>
        <dbReference type="ARBA" id="ARBA00007524"/>
    </source>
</evidence>
<evidence type="ECO:0000256" key="6">
    <source>
        <dbReference type="SAM" id="Phobius"/>
    </source>
</evidence>
<keyword evidence="7" id="KW-0732">Signal</keyword>
<sequence length="165" mass="18549">MSGKRSLVVQFLGLLGFLALTAAAAGIGSWATIPNIDSWYAQVRKPSWTPPNWVFGPAWTTLYLLMSVAAWRVWRRVDADPEARKNALGCWLFQLLLNAAWSWLFFGMHDTGLAFVELISMWLVILATLVAFVRIDRVAAVLMAPYLLWVTYAGSLNGAIFWLNR</sequence>
<feature type="chain" id="PRO_5045722443" evidence="7">
    <location>
        <begin position="25"/>
        <end position="165"/>
    </location>
</feature>